<accession>A0A498Q244</accession>
<keyword evidence="3" id="KW-1185">Reference proteome</keyword>
<feature type="transmembrane region" description="Helical" evidence="1">
    <location>
        <begin position="43"/>
        <end position="62"/>
    </location>
</feature>
<dbReference type="AlphaFoldDB" id="A0A498Q244"/>
<reference evidence="2 3" key="1">
    <citation type="submission" date="2018-09" db="EMBL/GenBank/DDBJ databases">
        <authorList>
            <person name="Tagini F."/>
        </authorList>
    </citation>
    <scope>NUCLEOTIDE SEQUENCE [LARGE SCALE GENOMIC DNA]</scope>
    <source>
        <strain evidence="2 3">MK136</strain>
    </source>
</reference>
<protein>
    <submittedName>
        <fullName evidence="2">Uncharacterized protein</fullName>
    </submittedName>
</protein>
<evidence type="ECO:0000256" key="1">
    <source>
        <dbReference type="SAM" id="Phobius"/>
    </source>
</evidence>
<name>A0A498Q244_9MYCO</name>
<dbReference type="OrthoDB" id="4751929at2"/>
<feature type="transmembrane region" description="Helical" evidence="1">
    <location>
        <begin position="12"/>
        <end position="31"/>
    </location>
</feature>
<evidence type="ECO:0000313" key="2">
    <source>
        <dbReference type="EMBL" id="VBA39391.1"/>
    </source>
</evidence>
<dbReference type="RefSeq" id="WP_122496685.1">
    <property type="nucleotide sequence ID" value="NZ_UPHP01000069.1"/>
</dbReference>
<keyword evidence="1" id="KW-0812">Transmembrane</keyword>
<proteinExistence type="predicted"/>
<organism evidence="2 3">
    <name type="scientific">Mycobacterium attenuatum</name>
    <dbReference type="NCBI Taxonomy" id="2341086"/>
    <lineage>
        <taxon>Bacteria</taxon>
        <taxon>Bacillati</taxon>
        <taxon>Actinomycetota</taxon>
        <taxon>Actinomycetes</taxon>
        <taxon>Mycobacteriales</taxon>
        <taxon>Mycobacteriaceae</taxon>
        <taxon>Mycobacterium</taxon>
    </lineage>
</organism>
<gene>
    <name evidence="2" type="ORF">LAUMK136_02970</name>
</gene>
<dbReference type="EMBL" id="UPHP01000069">
    <property type="protein sequence ID" value="VBA39391.1"/>
    <property type="molecule type" value="Genomic_DNA"/>
</dbReference>
<evidence type="ECO:0000313" key="3">
    <source>
        <dbReference type="Proteomes" id="UP000273307"/>
    </source>
</evidence>
<sequence length="185" mass="19943">MLNRIVLKRWWVRALASAGVYAMALVTDWCVRGLVTGRFQPWLFTPFTGACIVVFGVAAAALTSASHRVYADALAGLHAAQRSAAIDASVRGPVPADPRVRGAAAGITARRVYSFAHWRPSSRVLVVLMAVVAALGRYCIRGHPVGTSRTGSGWPPCWPRQFRPGACQPTPRTASTCSNKRRCDV</sequence>
<keyword evidence="1" id="KW-0472">Membrane</keyword>
<keyword evidence="1" id="KW-1133">Transmembrane helix</keyword>
<dbReference type="Proteomes" id="UP000273307">
    <property type="component" value="Unassembled WGS sequence"/>
</dbReference>